<keyword evidence="2" id="KW-1185">Reference proteome</keyword>
<evidence type="ECO:0000313" key="2">
    <source>
        <dbReference type="Proteomes" id="UP000076842"/>
    </source>
</evidence>
<dbReference type="Proteomes" id="UP000076842">
    <property type="component" value="Unassembled WGS sequence"/>
</dbReference>
<evidence type="ECO:0008006" key="3">
    <source>
        <dbReference type="Google" id="ProtNLM"/>
    </source>
</evidence>
<sequence length="320" mass="34087">MLTAPNGAVGRLLAQMSALLPGNRTLVIGNLPLDVLPIVAALPWQACTNLCVSPDGGRRTPIAPPAWPRLRRLIIGLCTAEQAVETLACFTTASLASLTILADEPRPADDPAFDEDDIFGPLMALAGAHANLVELHVSAKVTRPPLALSGRLLTPLVGCTRMRTLAFAYGIANGHPATPRLGLAAIHLLASAWPQLTEFIVCHPYGSLPGCAYSAGIAPAGVDLGVIHVLQTKCPLLRTLQLVECAPGSLVAGRRRDLRHITVRVLCTRTSVPSTLKSLIKTIWPQATVWVDASADTQGWNVLQTTRMTTELRSHTGLDW</sequence>
<dbReference type="InParanoid" id="A0A166JFJ6"/>
<gene>
    <name evidence="1" type="ORF">CALCODRAFT_505193</name>
</gene>
<accession>A0A166JFJ6</accession>
<reference evidence="1 2" key="1">
    <citation type="journal article" date="2016" name="Mol. Biol. Evol.">
        <title>Comparative Genomics of Early-Diverging Mushroom-Forming Fungi Provides Insights into the Origins of Lignocellulose Decay Capabilities.</title>
        <authorList>
            <person name="Nagy L.G."/>
            <person name="Riley R."/>
            <person name="Tritt A."/>
            <person name="Adam C."/>
            <person name="Daum C."/>
            <person name="Floudas D."/>
            <person name="Sun H."/>
            <person name="Yadav J.S."/>
            <person name="Pangilinan J."/>
            <person name="Larsson K.H."/>
            <person name="Matsuura K."/>
            <person name="Barry K."/>
            <person name="Labutti K."/>
            <person name="Kuo R."/>
            <person name="Ohm R.A."/>
            <person name="Bhattacharya S.S."/>
            <person name="Shirouzu T."/>
            <person name="Yoshinaga Y."/>
            <person name="Martin F.M."/>
            <person name="Grigoriev I.V."/>
            <person name="Hibbett D.S."/>
        </authorList>
    </citation>
    <scope>NUCLEOTIDE SEQUENCE [LARGE SCALE GENOMIC DNA]</scope>
    <source>
        <strain evidence="1 2">HHB12733</strain>
    </source>
</reference>
<proteinExistence type="predicted"/>
<dbReference type="EMBL" id="KV424423">
    <property type="protein sequence ID" value="KZT44674.1"/>
    <property type="molecule type" value="Genomic_DNA"/>
</dbReference>
<evidence type="ECO:0000313" key="1">
    <source>
        <dbReference type="EMBL" id="KZT44674.1"/>
    </source>
</evidence>
<protein>
    <recommendedName>
        <fullName evidence="3">F-box domain-containing protein</fullName>
    </recommendedName>
</protein>
<name>A0A166JFJ6_9BASI</name>
<dbReference type="AlphaFoldDB" id="A0A166JFJ6"/>
<organism evidence="1 2">
    <name type="scientific">Calocera cornea HHB12733</name>
    <dbReference type="NCBI Taxonomy" id="1353952"/>
    <lineage>
        <taxon>Eukaryota</taxon>
        <taxon>Fungi</taxon>
        <taxon>Dikarya</taxon>
        <taxon>Basidiomycota</taxon>
        <taxon>Agaricomycotina</taxon>
        <taxon>Dacrymycetes</taxon>
        <taxon>Dacrymycetales</taxon>
        <taxon>Dacrymycetaceae</taxon>
        <taxon>Calocera</taxon>
    </lineage>
</organism>